<dbReference type="Pfam" id="PF00126">
    <property type="entry name" value="HTH_1"/>
    <property type="match status" value="1"/>
</dbReference>
<evidence type="ECO:0000259" key="5">
    <source>
        <dbReference type="PROSITE" id="PS50931"/>
    </source>
</evidence>
<dbReference type="STRING" id="335973.SAMN04488693_12325"/>
<keyword evidence="7" id="KW-1185">Reference proteome</keyword>
<protein>
    <submittedName>
        <fullName evidence="6">DNA-binding transcriptional regulator, LysR family</fullName>
    </submittedName>
</protein>
<dbReference type="FunFam" id="1.10.10.10:FF:000001">
    <property type="entry name" value="LysR family transcriptional regulator"/>
    <property type="match status" value="1"/>
</dbReference>
<dbReference type="InterPro" id="IPR036388">
    <property type="entry name" value="WH-like_DNA-bd_sf"/>
</dbReference>
<dbReference type="PROSITE" id="PS50931">
    <property type="entry name" value="HTH_LYSR"/>
    <property type="match status" value="1"/>
</dbReference>
<dbReference type="SUPFAM" id="SSF46785">
    <property type="entry name" value="Winged helix' DNA-binding domain"/>
    <property type="match status" value="1"/>
</dbReference>
<evidence type="ECO:0000256" key="3">
    <source>
        <dbReference type="ARBA" id="ARBA00023125"/>
    </source>
</evidence>
<organism evidence="6 7">
    <name type="scientific">Arthrobacter subterraneus</name>
    <dbReference type="NCBI Taxonomy" id="335973"/>
    <lineage>
        <taxon>Bacteria</taxon>
        <taxon>Bacillati</taxon>
        <taxon>Actinomycetota</taxon>
        <taxon>Actinomycetes</taxon>
        <taxon>Micrococcales</taxon>
        <taxon>Micrococcaceae</taxon>
        <taxon>Arthrobacter</taxon>
    </lineage>
</organism>
<proteinExistence type="inferred from homology"/>
<dbReference type="InterPro" id="IPR005119">
    <property type="entry name" value="LysR_subst-bd"/>
</dbReference>
<dbReference type="OrthoDB" id="3636008at2"/>
<evidence type="ECO:0000313" key="6">
    <source>
        <dbReference type="EMBL" id="SDI78598.1"/>
    </source>
</evidence>
<keyword evidence="4" id="KW-0804">Transcription</keyword>
<evidence type="ECO:0000256" key="2">
    <source>
        <dbReference type="ARBA" id="ARBA00023015"/>
    </source>
</evidence>
<gene>
    <name evidence="6" type="ORF">SAMN04488693_12325</name>
</gene>
<dbReference type="Pfam" id="PF03466">
    <property type="entry name" value="LysR_substrate"/>
    <property type="match status" value="1"/>
</dbReference>
<dbReference type="GO" id="GO:0032993">
    <property type="term" value="C:protein-DNA complex"/>
    <property type="evidence" value="ECO:0007669"/>
    <property type="project" value="TreeGrafter"/>
</dbReference>
<reference evidence="6 7" key="1">
    <citation type="submission" date="2016-10" db="EMBL/GenBank/DDBJ databases">
        <authorList>
            <person name="de Groot N.N."/>
        </authorList>
    </citation>
    <scope>NUCLEOTIDE SEQUENCE [LARGE SCALE GENOMIC DNA]</scope>
    <source>
        <strain evidence="6 7">NP_1H</strain>
    </source>
</reference>
<dbReference type="InterPro" id="IPR000847">
    <property type="entry name" value="LysR_HTH_N"/>
</dbReference>
<dbReference type="AlphaFoldDB" id="A0A1G8NEL0"/>
<dbReference type="GO" id="GO:0003700">
    <property type="term" value="F:DNA-binding transcription factor activity"/>
    <property type="evidence" value="ECO:0007669"/>
    <property type="project" value="InterPro"/>
</dbReference>
<dbReference type="PANTHER" id="PTHR30346">
    <property type="entry name" value="TRANSCRIPTIONAL DUAL REGULATOR HCAR-RELATED"/>
    <property type="match status" value="1"/>
</dbReference>
<dbReference type="Gene3D" id="3.40.190.10">
    <property type="entry name" value="Periplasmic binding protein-like II"/>
    <property type="match status" value="2"/>
</dbReference>
<keyword evidence="3 6" id="KW-0238">DNA-binding</keyword>
<dbReference type="GO" id="GO:0003677">
    <property type="term" value="F:DNA binding"/>
    <property type="evidence" value="ECO:0007669"/>
    <property type="project" value="UniProtKB-KW"/>
</dbReference>
<evidence type="ECO:0000256" key="4">
    <source>
        <dbReference type="ARBA" id="ARBA00023163"/>
    </source>
</evidence>
<comment type="similarity">
    <text evidence="1">Belongs to the LysR transcriptional regulatory family.</text>
</comment>
<keyword evidence="2" id="KW-0805">Transcription regulation</keyword>
<dbReference type="PANTHER" id="PTHR30346:SF28">
    <property type="entry name" value="HTH-TYPE TRANSCRIPTIONAL REGULATOR CYNR"/>
    <property type="match status" value="1"/>
</dbReference>
<accession>A0A1G8NEL0</accession>
<evidence type="ECO:0000256" key="1">
    <source>
        <dbReference type="ARBA" id="ARBA00009437"/>
    </source>
</evidence>
<dbReference type="InterPro" id="IPR036390">
    <property type="entry name" value="WH_DNA-bd_sf"/>
</dbReference>
<dbReference type="Proteomes" id="UP000199258">
    <property type="component" value="Unassembled WGS sequence"/>
</dbReference>
<dbReference type="RefSeq" id="WP_090588066.1">
    <property type="nucleotide sequence ID" value="NZ_FNDT01000023.1"/>
</dbReference>
<name>A0A1G8NEL0_9MICC</name>
<evidence type="ECO:0000313" key="7">
    <source>
        <dbReference type="Proteomes" id="UP000199258"/>
    </source>
</evidence>
<dbReference type="SUPFAM" id="SSF53850">
    <property type="entry name" value="Periplasmic binding protein-like II"/>
    <property type="match status" value="1"/>
</dbReference>
<dbReference type="EMBL" id="FNDT01000023">
    <property type="protein sequence ID" value="SDI78598.1"/>
    <property type="molecule type" value="Genomic_DNA"/>
</dbReference>
<sequence>MDIDVRQLRSFVAVVEEGSFTDAAIDLGVSQTTVTRNVAALEAALGARLLHRTTRWVELTAAGERALRHARRVLDALSDLAKEVRTGSRVVRIGYPWSALGQHTAAFQHGWPAAFPHLTLQLVKTNTPTAGLLEGKTDLGILRHRPDTKALHYEVVGEEPRYCAMVSTDPLAHRKSVTLAQTATLPVAVDLRTGSTRLSLWPEGARPEIIQTDDVDDWLTAIGSGSARGVTAASTTHQYRRPGIVYRRIRDAPPVVVYAAWIASDPPADCSTITALIAGLYGYRSGRD</sequence>
<feature type="domain" description="HTH lysR-type" evidence="5">
    <location>
        <begin position="3"/>
        <end position="60"/>
    </location>
</feature>
<dbReference type="Gene3D" id="1.10.10.10">
    <property type="entry name" value="Winged helix-like DNA-binding domain superfamily/Winged helix DNA-binding domain"/>
    <property type="match status" value="1"/>
</dbReference>